<dbReference type="InterPro" id="IPR027417">
    <property type="entry name" value="P-loop_NTPase"/>
</dbReference>
<dbReference type="SMART" id="SM00028">
    <property type="entry name" value="TPR"/>
    <property type="match status" value="4"/>
</dbReference>
<comment type="similarity">
    <text evidence="1">Belongs to the AfsR/DnrI/RedD regulatory family.</text>
</comment>
<dbReference type="GO" id="GO:0003677">
    <property type="term" value="F:DNA binding"/>
    <property type="evidence" value="ECO:0007669"/>
    <property type="project" value="UniProtKB-UniRule"/>
</dbReference>
<dbReference type="SMART" id="SM00862">
    <property type="entry name" value="Trans_reg_C"/>
    <property type="match status" value="1"/>
</dbReference>
<evidence type="ECO:0000256" key="3">
    <source>
        <dbReference type="PROSITE-ProRule" id="PRU01091"/>
    </source>
</evidence>
<dbReference type="GO" id="GO:0006355">
    <property type="term" value="P:regulation of DNA-templated transcription"/>
    <property type="evidence" value="ECO:0007669"/>
    <property type="project" value="InterPro"/>
</dbReference>
<dbReference type="InterPro" id="IPR005158">
    <property type="entry name" value="BTAD"/>
</dbReference>
<comment type="caution">
    <text evidence="5">The sequence shown here is derived from an EMBL/GenBank/DDBJ whole genome shotgun (WGS) entry which is preliminary data.</text>
</comment>
<dbReference type="Gene3D" id="1.25.40.10">
    <property type="entry name" value="Tetratricopeptide repeat domain"/>
    <property type="match status" value="2"/>
</dbReference>
<dbReference type="PANTHER" id="PTHR47691">
    <property type="entry name" value="REGULATOR-RELATED"/>
    <property type="match status" value="1"/>
</dbReference>
<dbReference type="InterPro" id="IPR001867">
    <property type="entry name" value="OmpR/PhoB-type_DNA-bd"/>
</dbReference>
<dbReference type="Gene3D" id="1.10.10.10">
    <property type="entry name" value="Winged helix-like DNA-binding domain superfamily/Winged helix DNA-binding domain"/>
    <property type="match status" value="1"/>
</dbReference>
<dbReference type="InterPro" id="IPR019734">
    <property type="entry name" value="TPR_rpt"/>
</dbReference>
<dbReference type="AlphaFoldDB" id="A0A7K3M4G4"/>
<evidence type="ECO:0000256" key="2">
    <source>
        <dbReference type="ARBA" id="ARBA00023125"/>
    </source>
</evidence>
<reference evidence="5 6" key="1">
    <citation type="submission" date="2019-11" db="EMBL/GenBank/DDBJ databases">
        <authorList>
            <person name="Li X.-J."/>
            <person name="Feng X.-M."/>
        </authorList>
    </citation>
    <scope>NUCLEOTIDE SEQUENCE [LARGE SCALE GENOMIC DNA]</scope>
    <source>
        <strain evidence="5 6">XMNu-373</strain>
    </source>
</reference>
<dbReference type="SMART" id="SM01043">
    <property type="entry name" value="BTAD"/>
    <property type="match status" value="1"/>
</dbReference>
<name>A0A7K3M4G4_9ACTN</name>
<feature type="DNA-binding region" description="OmpR/PhoB-type" evidence="3">
    <location>
        <begin position="1"/>
        <end position="92"/>
    </location>
</feature>
<dbReference type="Proteomes" id="UP000460435">
    <property type="component" value="Unassembled WGS sequence"/>
</dbReference>
<dbReference type="InterPro" id="IPR011990">
    <property type="entry name" value="TPR-like_helical_dom_sf"/>
</dbReference>
<evidence type="ECO:0000256" key="1">
    <source>
        <dbReference type="ARBA" id="ARBA00005820"/>
    </source>
</evidence>
<accession>A0A7K3M4G4</accession>
<dbReference type="InterPro" id="IPR058852">
    <property type="entry name" value="HTH_77"/>
</dbReference>
<dbReference type="InterPro" id="IPR016032">
    <property type="entry name" value="Sig_transdc_resp-reg_C-effctor"/>
</dbReference>
<feature type="domain" description="OmpR/PhoB-type" evidence="4">
    <location>
        <begin position="1"/>
        <end position="92"/>
    </location>
</feature>
<dbReference type="PRINTS" id="PR00364">
    <property type="entry name" value="DISEASERSIST"/>
</dbReference>
<evidence type="ECO:0000259" key="4">
    <source>
        <dbReference type="PROSITE" id="PS51755"/>
    </source>
</evidence>
<evidence type="ECO:0000313" key="5">
    <source>
        <dbReference type="EMBL" id="NDL57927.1"/>
    </source>
</evidence>
<dbReference type="InterPro" id="IPR036388">
    <property type="entry name" value="WH-like_DNA-bd_sf"/>
</dbReference>
<dbReference type="EMBL" id="WLZY01000004">
    <property type="protein sequence ID" value="NDL57927.1"/>
    <property type="molecule type" value="Genomic_DNA"/>
</dbReference>
<organism evidence="5 6">
    <name type="scientific">Phytoactinopolyspora mesophila</name>
    <dbReference type="NCBI Taxonomy" id="2650750"/>
    <lineage>
        <taxon>Bacteria</taxon>
        <taxon>Bacillati</taxon>
        <taxon>Actinomycetota</taxon>
        <taxon>Actinomycetes</taxon>
        <taxon>Jiangellales</taxon>
        <taxon>Jiangellaceae</taxon>
        <taxon>Phytoactinopolyspora</taxon>
    </lineage>
</organism>
<keyword evidence="2 3" id="KW-0238">DNA-binding</keyword>
<dbReference type="SUPFAM" id="SSF48452">
    <property type="entry name" value="TPR-like"/>
    <property type="match status" value="3"/>
</dbReference>
<dbReference type="PROSITE" id="PS51755">
    <property type="entry name" value="OMPR_PHOB"/>
    <property type="match status" value="1"/>
</dbReference>
<sequence>MLGPLVVWPSDGSLVSIPGVKVRALLIALLVNEGRPVSADRLINYLWPDNPPGNASGSLHSQVSRLRRALRQAEPGARDLVESGKLGYRLNAAPDAIDARRFESLVAQARARHDARGRITFLTQALALWRGPALGDVADMEFARGSIVRLDEQRLVALEDLAEARLELGEYALLVGEIGDLVAQYPLRERLRAAQLRALYGSGRQTEALESYERHRHHLWDELGLDPSTELVQLHQAILRQDPELVQRSPLVTSTTRPTNLPVSISTEPDGGLIGRTAAIADVRALLDSARLVTLTGPGGVGKTRLAIEVARATGDMCADGTWIVEMGSPESHATTLADGVTSIATLVAAAVGIREDSVMGVAPGADPPGVIDRLVAALRPKQVLLVMDNCEHVIEPVTHLAERLLESAPGLRILVTSQEPVGLSGEVVFRVPPLDLPPSGARLDQLSQAGAVRLFVTRAAAAASGFTLSAGNAEAVTEICRRLDGIPLALELAASRIRTLDVHELASRLDDRFKLLAAGHRTAPQRQRTLRAMIDWSWELLSPDERTVLQRLAVHTGGCTLEAAEDICAGGRIAAADVVDLLGRLVDRSLVAVYDDGGGRRYQLLESVAAYCLQKLDNAGESESVRRRHAAYYADLAERTAPLLRGHGQRDALRCLDHESANLRSALETTVQLSSADMALRLVNSLAWYWFLRGRHQEARRCFTRALSVPSPDGIVDASRAEALTWLAGVAFTDYQDDPVARRNSVFRLYEQLDDPAGLARAQWLCAFTMPGSGHTVVGEELVSGALAGFRKLGDRWGIAAALFTRAEHALVAGDLAGARRDSETSLRLFDELGDRWGRLHPTRWLGVLAEIAGHHDEAARLHRDALRSAEDMELWPAVSTQLANLGRIALLVGDLAEAEEYHQRAHRLAEELSDSAAAAFAAIGLALGARRAGKLDLAEQRLSELLEWHRRTDLHAGTALILAEMGFVAEQRGDAASARTVHTEGLAVARKTRDSRAVALALEGLAGASTLVGDHDHAARLLGAAAAARDSVDAPLPPGERGDVDRITHRAQTALGENTFGTEFALGGQMGIDELP</sequence>
<dbReference type="PANTHER" id="PTHR47691:SF3">
    <property type="entry name" value="HTH-TYPE TRANSCRIPTIONAL REGULATOR RV0890C-RELATED"/>
    <property type="match status" value="1"/>
</dbReference>
<evidence type="ECO:0000313" key="6">
    <source>
        <dbReference type="Proteomes" id="UP000460435"/>
    </source>
</evidence>
<dbReference type="CDD" id="cd15831">
    <property type="entry name" value="BTAD"/>
    <property type="match status" value="1"/>
</dbReference>
<protein>
    <submittedName>
        <fullName evidence="5">Tetratricopeptide repeat protein</fullName>
    </submittedName>
</protein>
<keyword evidence="6" id="KW-1185">Reference proteome</keyword>
<dbReference type="SUPFAM" id="SSF46894">
    <property type="entry name" value="C-terminal effector domain of the bipartite response regulators"/>
    <property type="match status" value="1"/>
</dbReference>
<dbReference type="Gene3D" id="3.40.50.300">
    <property type="entry name" value="P-loop containing nucleotide triphosphate hydrolases"/>
    <property type="match status" value="1"/>
</dbReference>
<dbReference type="Pfam" id="PF25872">
    <property type="entry name" value="HTH_77"/>
    <property type="match status" value="1"/>
</dbReference>
<dbReference type="Pfam" id="PF00486">
    <property type="entry name" value="Trans_reg_C"/>
    <property type="match status" value="1"/>
</dbReference>
<proteinExistence type="inferred from homology"/>
<dbReference type="GO" id="GO:0000160">
    <property type="term" value="P:phosphorelay signal transduction system"/>
    <property type="evidence" value="ECO:0007669"/>
    <property type="project" value="InterPro"/>
</dbReference>
<dbReference type="Pfam" id="PF03704">
    <property type="entry name" value="BTAD"/>
    <property type="match status" value="1"/>
</dbReference>
<gene>
    <name evidence="5" type="ORF">F7O44_12665</name>
</gene>
<dbReference type="SUPFAM" id="SSF52540">
    <property type="entry name" value="P-loop containing nucleoside triphosphate hydrolases"/>
    <property type="match status" value="1"/>
</dbReference>